<keyword evidence="3 7" id="KW-0808">Transferase</keyword>
<dbReference type="GO" id="GO:0003714">
    <property type="term" value="F:transcription corepressor activity"/>
    <property type="evidence" value="ECO:0007669"/>
    <property type="project" value="TreeGrafter"/>
</dbReference>
<dbReference type="AlphaFoldDB" id="A0A9W7WCN1"/>
<protein>
    <recommendedName>
        <fullName evidence="7">Poly [ADP-ribose] polymerase</fullName>
        <shortName evidence="7">PARP</shortName>
        <ecNumber evidence="7">2.4.2.-</ecNumber>
    </recommendedName>
</protein>
<dbReference type="Pfam" id="PF00644">
    <property type="entry name" value="PARP"/>
    <property type="match status" value="1"/>
</dbReference>
<dbReference type="PANTHER" id="PTHR14453">
    <property type="entry name" value="PARP/ZINC FINGER CCCH TYPE DOMAIN CONTAINING PROTEIN"/>
    <property type="match status" value="1"/>
</dbReference>
<dbReference type="GO" id="GO:0005737">
    <property type="term" value="C:cytoplasm"/>
    <property type="evidence" value="ECO:0007669"/>
    <property type="project" value="TreeGrafter"/>
</dbReference>
<dbReference type="Pfam" id="PF23254">
    <property type="entry name" value="KH_PARP14_8"/>
    <property type="match status" value="1"/>
</dbReference>
<keyword evidence="2 7" id="KW-0328">Glycosyltransferase</keyword>
<proteinExistence type="inferred from homology"/>
<dbReference type="Gene3D" id="3.30.720.50">
    <property type="match status" value="1"/>
</dbReference>
<dbReference type="GO" id="GO:0010629">
    <property type="term" value="P:negative regulation of gene expression"/>
    <property type="evidence" value="ECO:0007669"/>
    <property type="project" value="TreeGrafter"/>
</dbReference>
<dbReference type="InterPro" id="IPR052056">
    <property type="entry name" value="Mono-ARTD/PARP"/>
</dbReference>
<dbReference type="PANTHER" id="PTHR14453:SF106">
    <property type="entry name" value="POLY [ADP-RIBOSE] POLYMERASE"/>
    <property type="match status" value="1"/>
</dbReference>
<reference evidence="10" key="1">
    <citation type="submission" date="2021-02" db="EMBL/GenBank/DDBJ databases">
        <title>Comparative genomics reveals that relaxation of natural selection precedes convergent phenotypic evolution of cavefish.</title>
        <authorList>
            <person name="Peng Z."/>
        </authorList>
    </citation>
    <scope>NUCLEOTIDE SEQUENCE</scope>
    <source>
        <tissue evidence="10">Muscle</tissue>
    </source>
</reference>
<dbReference type="GO" id="GO:0005634">
    <property type="term" value="C:nucleus"/>
    <property type="evidence" value="ECO:0007669"/>
    <property type="project" value="UniProtKB-SubCell"/>
</dbReference>
<dbReference type="InterPro" id="IPR012317">
    <property type="entry name" value="Poly(ADP-ribose)pol_cat_dom"/>
</dbReference>
<evidence type="ECO:0000256" key="5">
    <source>
        <dbReference type="ARBA" id="ARBA00023242"/>
    </source>
</evidence>
<comment type="subcellular location">
    <subcellularLocation>
        <location evidence="1">Nucleus</location>
    </subcellularLocation>
</comment>
<comment type="similarity">
    <text evidence="6">Belongs to the ARTD/PARP family.</text>
</comment>
<dbReference type="PROSITE" id="PS51059">
    <property type="entry name" value="PARP_CATALYTIC"/>
    <property type="match status" value="1"/>
</dbReference>
<evidence type="ECO:0000256" key="4">
    <source>
        <dbReference type="ARBA" id="ARBA00023027"/>
    </source>
</evidence>
<evidence type="ECO:0000256" key="3">
    <source>
        <dbReference type="ARBA" id="ARBA00022679"/>
    </source>
</evidence>
<organism evidence="10 11">
    <name type="scientific">Triplophysa rosa</name>
    <name type="common">Cave loach</name>
    <dbReference type="NCBI Taxonomy" id="992332"/>
    <lineage>
        <taxon>Eukaryota</taxon>
        <taxon>Metazoa</taxon>
        <taxon>Chordata</taxon>
        <taxon>Craniata</taxon>
        <taxon>Vertebrata</taxon>
        <taxon>Euteleostomi</taxon>
        <taxon>Actinopterygii</taxon>
        <taxon>Neopterygii</taxon>
        <taxon>Teleostei</taxon>
        <taxon>Ostariophysi</taxon>
        <taxon>Cypriniformes</taxon>
        <taxon>Nemacheilidae</taxon>
        <taxon>Triplophysa</taxon>
    </lineage>
</organism>
<dbReference type="InterPro" id="IPR054596">
    <property type="entry name" value="PARP14_WWE"/>
</dbReference>
<evidence type="ECO:0000256" key="2">
    <source>
        <dbReference type="ARBA" id="ARBA00022676"/>
    </source>
</evidence>
<dbReference type="InterPro" id="IPR004170">
    <property type="entry name" value="WWE_dom"/>
</dbReference>
<evidence type="ECO:0000259" key="9">
    <source>
        <dbReference type="PROSITE" id="PS51059"/>
    </source>
</evidence>
<keyword evidence="5" id="KW-0539">Nucleus</keyword>
<dbReference type="GO" id="GO:0070212">
    <property type="term" value="P:protein poly-ADP-ribosylation"/>
    <property type="evidence" value="ECO:0007669"/>
    <property type="project" value="TreeGrafter"/>
</dbReference>
<dbReference type="InterPro" id="IPR057049">
    <property type="entry name" value="PARP14_KH_8"/>
</dbReference>
<accession>A0A9W7WCN1</accession>
<dbReference type="GO" id="GO:0003950">
    <property type="term" value="F:NAD+ poly-ADP-ribosyltransferase activity"/>
    <property type="evidence" value="ECO:0007669"/>
    <property type="project" value="UniProtKB-UniRule"/>
</dbReference>
<gene>
    <name evidence="10" type="ORF">IRJ41_003817</name>
</gene>
<dbReference type="Proteomes" id="UP001059041">
    <property type="component" value="Linkage Group LG22"/>
</dbReference>
<keyword evidence="11" id="KW-1185">Reference proteome</keyword>
<dbReference type="SUPFAM" id="SSF56399">
    <property type="entry name" value="ADP-ribosylation"/>
    <property type="match status" value="1"/>
</dbReference>
<evidence type="ECO:0000313" key="10">
    <source>
        <dbReference type="EMBL" id="KAI7793068.1"/>
    </source>
</evidence>
<dbReference type="Pfam" id="PF22005">
    <property type="entry name" value="WWE_1"/>
    <property type="match status" value="1"/>
</dbReference>
<feature type="domain" description="WWE" evidence="8">
    <location>
        <begin position="124"/>
        <end position="201"/>
    </location>
</feature>
<dbReference type="GO" id="GO:1990404">
    <property type="term" value="F:NAD+-protein mono-ADP-ribosyltransferase activity"/>
    <property type="evidence" value="ECO:0007669"/>
    <property type="project" value="TreeGrafter"/>
</dbReference>
<sequence>MAPSERIFDPATNEDPVIVVEEIEPVVFQLCGETLQDLNKARDMINLLITKEHLNITILDPAIRYFTDEDVKMLSTIETELKISVRLEKREQAHIITLRGLADFIHTAERRIQVIILRVERNEHRKREATLNSRIVEWQYEQKKNDFKTFDILTNYDLEEAFNLQKPTVTVKIDNTVYDVDLVCKVATKGRKQIHLKRIDLEAQIPLPSHWEDMKGQPVVLVKLTSSLQEYADAEKEFRRTGLTSKIIQIERVQNSTLWKNYMIKKEELETKNNHKNNEKLLFHGTGPNNTDQINHHGFNRSYAGMHGALHGNGTYFAIDPKYSAQGYSPPDKKGQKGMYLARVLVWRLYSGKERPPSSSKKGIKCHSSP</sequence>
<dbReference type="PROSITE" id="PS50918">
    <property type="entry name" value="WWE"/>
    <property type="match status" value="1"/>
</dbReference>
<name>A0A9W7WCN1_TRIRA</name>
<evidence type="ECO:0000313" key="11">
    <source>
        <dbReference type="Proteomes" id="UP001059041"/>
    </source>
</evidence>
<dbReference type="SUPFAM" id="SSF117839">
    <property type="entry name" value="WWE domain"/>
    <property type="match status" value="1"/>
</dbReference>
<dbReference type="EC" id="2.4.2.-" evidence="7"/>
<feature type="domain" description="PARP catalytic" evidence="9">
    <location>
        <begin position="205"/>
        <end position="370"/>
    </location>
</feature>
<evidence type="ECO:0000259" key="8">
    <source>
        <dbReference type="PROSITE" id="PS50918"/>
    </source>
</evidence>
<evidence type="ECO:0000256" key="6">
    <source>
        <dbReference type="ARBA" id="ARBA00024347"/>
    </source>
</evidence>
<dbReference type="Gene3D" id="3.90.228.10">
    <property type="match status" value="1"/>
</dbReference>
<evidence type="ECO:0000256" key="1">
    <source>
        <dbReference type="ARBA" id="ARBA00004123"/>
    </source>
</evidence>
<dbReference type="EMBL" id="JAFHDT010000022">
    <property type="protein sequence ID" value="KAI7793068.1"/>
    <property type="molecule type" value="Genomic_DNA"/>
</dbReference>
<keyword evidence="4 7" id="KW-0520">NAD</keyword>
<dbReference type="InterPro" id="IPR037197">
    <property type="entry name" value="WWE_dom_sf"/>
</dbReference>
<comment type="caution">
    <text evidence="10">The sequence shown here is derived from an EMBL/GenBank/DDBJ whole genome shotgun (WGS) entry which is preliminary data.</text>
</comment>
<evidence type="ECO:0000256" key="7">
    <source>
        <dbReference type="RuleBase" id="RU362114"/>
    </source>
</evidence>